<feature type="transmembrane region" description="Helical" evidence="1">
    <location>
        <begin position="62"/>
        <end position="81"/>
    </location>
</feature>
<evidence type="ECO:0000313" key="3">
    <source>
        <dbReference type="Proteomes" id="UP000183208"/>
    </source>
</evidence>
<dbReference type="Proteomes" id="UP000183208">
    <property type="component" value="Unassembled WGS sequence"/>
</dbReference>
<organism evidence="2 3">
    <name type="scientific">Bradyrhizobium lablabi</name>
    <dbReference type="NCBI Taxonomy" id="722472"/>
    <lineage>
        <taxon>Bacteria</taxon>
        <taxon>Pseudomonadati</taxon>
        <taxon>Pseudomonadota</taxon>
        <taxon>Alphaproteobacteria</taxon>
        <taxon>Hyphomicrobiales</taxon>
        <taxon>Nitrobacteraceae</taxon>
        <taxon>Bradyrhizobium</taxon>
    </lineage>
</organism>
<keyword evidence="1" id="KW-1133">Transmembrane helix</keyword>
<reference evidence="2 3" key="1">
    <citation type="submission" date="2016-10" db="EMBL/GenBank/DDBJ databases">
        <authorList>
            <person name="de Groot N.N."/>
        </authorList>
    </citation>
    <scope>NUCLEOTIDE SEQUENCE [LARGE SCALE GENOMIC DNA]</scope>
    <source>
        <strain evidence="2 3">GAS522</strain>
    </source>
</reference>
<sequence>MSLQQDVTDMGPRRQWPKASADRWLSLAAAPTFAAMALLTAMPGGGAPDVLCSAAGASSLGGMIPMYLLMSAFHSAPWLRLMAKALRNFSKGTIHE</sequence>
<evidence type="ECO:0000256" key="1">
    <source>
        <dbReference type="SAM" id="Phobius"/>
    </source>
</evidence>
<gene>
    <name evidence="2" type="ORF">SAMN05444171_6869</name>
</gene>
<protein>
    <submittedName>
        <fullName evidence="2">Uncharacterized protein</fullName>
    </submittedName>
</protein>
<name>A0A1M7H5W7_9BRAD</name>
<evidence type="ECO:0000313" key="2">
    <source>
        <dbReference type="EMBL" id="SEE27462.1"/>
    </source>
</evidence>
<proteinExistence type="predicted"/>
<feature type="transmembrane region" description="Helical" evidence="1">
    <location>
        <begin position="21"/>
        <end position="42"/>
    </location>
</feature>
<accession>A0A1M7H5W7</accession>
<dbReference type="EMBL" id="FNTI01000001">
    <property type="protein sequence ID" value="SEE27462.1"/>
    <property type="molecule type" value="Genomic_DNA"/>
</dbReference>
<keyword evidence="1" id="KW-0472">Membrane</keyword>
<keyword evidence="1" id="KW-0812">Transmembrane</keyword>
<dbReference type="AlphaFoldDB" id="A0A1M7H5W7"/>